<keyword evidence="3" id="KW-1185">Reference proteome</keyword>
<dbReference type="eggNOG" id="KOG4740">
    <property type="taxonomic scope" value="Eukaryota"/>
</dbReference>
<organism evidence="2 3">
    <name type="scientific">Rhodnius prolixus</name>
    <name type="common">Triatomid bug</name>
    <dbReference type="NCBI Taxonomy" id="13249"/>
    <lineage>
        <taxon>Eukaryota</taxon>
        <taxon>Metazoa</taxon>
        <taxon>Ecdysozoa</taxon>
        <taxon>Arthropoda</taxon>
        <taxon>Hexapoda</taxon>
        <taxon>Insecta</taxon>
        <taxon>Pterygota</taxon>
        <taxon>Neoptera</taxon>
        <taxon>Paraneoptera</taxon>
        <taxon>Hemiptera</taxon>
        <taxon>Heteroptera</taxon>
        <taxon>Panheteroptera</taxon>
        <taxon>Cimicomorpha</taxon>
        <taxon>Reduviidae</taxon>
        <taxon>Triatominae</taxon>
        <taxon>Rhodnius</taxon>
    </lineage>
</organism>
<dbReference type="InterPro" id="IPR001660">
    <property type="entry name" value="SAM"/>
</dbReference>
<dbReference type="Gene3D" id="1.10.150.50">
    <property type="entry name" value="Transcription Factor, Ets-1"/>
    <property type="match status" value="1"/>
</dbReference>
<feature type="domain" description="SAM" evidence="1">
    <location>
        <begin position="249"/>
        <end position="290"/>
    </location>
</feature>
<dbReference type="HOGENOM" id="CLU_534566_0_0_1"/>
<dbReference type="AlphaFoldDB" id="T1HC82"/>
<evidence type="ECO:0000259" key="1">
    <source>
        <dbReference type="Pfam" id="PF07647"/>
    </source>
</evidence>
<dbReference type="VEuPathDB" id="VectorBase:RPRC001646"/>
<dbReference type="EnsemblMetazoa" id="RPRC001646-RA">
    <property type="protein sequence ID" value="RPRC001646-PA"/>
    <property type="gene ID" value="RPRC001646"/>
</dbReference>
<proteinExistence type="predicted"/>
<dbReference type="SUPFAM" id="SSF47769">
    <property type="entry name" value="SAM/Pointed domain"/>
    <property type="match status" value="1"/>
</dbReference>
<dbReference type="Pfam" id="PF07647">
    <property type="entry name" value="SAM_2"/>
    <property type="match status" value="1"/>
</dbReference>
<reference evidence="2" key="1">
    <citation type="submission" date="2015-05" db="UniProtKB">
        <authorList>
            <consortium name="EnsemblMetazoa"/>
        </authorList>
    </citation>
    <scope>IDENTIFICATION</scope>
</reference>
<dbReference type="Proteomes" id="UP000015103">
    <property type="component" value="Unassembled WGS sequence"/>
</dbReference>
<dbReference type="InParanoid" id="T1HC82"/>
<dbReference type="EMBL" id="ACPB03013091">
    <property type="status" value="NOT_ANNOTATED_CDS"/>
    <property type="molecule type" value="Genomic_DNA"/>
</dbReference>
<dbReference type="PANTHER" id="PTHR47326:SF1">
    <property type="entry name" value="HTH PSQ-TYPE DOMAIN-CONTAINING PROTEIN"/>
    <property type="match status" value="1"/>
</dbReference>
<sequence length="510" mass="58347">MLPSNKYLKKNAESGIINKLINNNSDNKQFLQEINTTNLMKIDSENYIMNNCKTTISNRPRSFSFTNGITRPKTCTYHGLTTNLLTSAANGTTGQNTTINDTNNYHLDLEIRKENLPNYNTAIFSPIIAKPTSSTTGTICPSSNTSSSTTNILTNSPIHISGAQQNTSTTSAAASIQPLLAGSCARTLSFHTLLCSCHVTCCCLCDSLCKPDCLNCIQAICVKFTGDLVNNTQQELLPFSTLRDKPISQWTTANVVDFLTSLNLYRYVSIFKTKNIRGIDLIHLDRDILQFTFTYLTCTYTNDPVIATVNMPRIVFQPFERRDMHDVFLECGRVALRDAQLYAERFPDRERHPYYRTILRVAYTFRETGSVVPKLKNRNFPRPVRSVDNELDVLLWIRENPSSSVRRISHALRISKSTVWRIIKSYDLRPYRAHIMQGLRPTDHERRIEFITMIDVQLSEDPEFFINILWTDESKFTNNGILSRWNFRVWAEENPRVTYETRHQTVLGMV</sequence>
<dbReference type="PANTHER" id="PTHR47326">
    <property type="entry name" value="TRANSPOSABLE ELEMENT TC3 TRANSPOSASE-LIKE PROTEIN"/>
    <property type="match status" value="1"/>
</dbReference>
<dbReference type="InterPro" id="IPR013761">
    <property type="entry name" value="SAM/pointed_sf"/>
</dbReference>
<evidence type="ECO:0000313" key="3">
    <source>
        <dbReference type="Proteomes" id="UP000015103"/>
    </source>
</evidence>
<protein>
    <submittedName>
        <fullName evidence="2">SAM domain-containing protein</fullName>
    </submittedName>
</protein>
<accession>T1HC82</accession>
<name>T1HC82_RHOPR</name>
<evidence type="ECO:0000313" key="2">
    <source>
        <dbReference type="EnsemblMetazoa" id="RPRC001646-PA"/>
    </source>
</evidence>